<sequence length="555" mass="62590">MPSRTFLSAKHKHKKHASPSKNYSSRLRFYQQCLVLEQACLSCHSRMSQLSSTKKQLLQLREETESECEEAKRERDKLLSELASLQSTNELLEIETSDQAPQMLTTLHSQIGQLEGKVKEAKRCEKAQKSTIKSLLQQVRQTEDRLQQRSAYVDQLSKSISQVRISTNNSPPAVTSEKQLHSYSSDDVTRLVQHREPSLWRVTDESVSDEKYKRWHSLDQKLEPVPTIKEPPPSIPPADTEHKSIDIQLGIYNTYSDLTSLDKKHKQGQKDEDPISMSDETEDEEVLEEMTEKFSLSPHDKPQDTSQTLSNSPLRIDLDTSLKAGCDTQRRVHFQAEAVFLDAALEGEVDVVRTCLRQGRVDIESKSGRGLTALHKAALRGSAQVVSLLLEKGADINCQDPDGWTPLHCAVSVSNPDMVRHLVLNGSSLFTPNDDADTPLKLAYDECEALHEVGGAFYDKYSSATATECLHFLLKVQNEIGVINGGKVYAVYDYPAEHEDELSFQKADQLRVLKRSSQNDSIWWHAMNSKGRKGLIPGNYFTCYKHTPNVKSHTT</sequence>
<feature type="compositionally biased region" description="Acidic residues" evidence="10">
    <location>
        <begin position="279"/>
        <end position="289"/>
    </location>
</feature>
<dbReference type="Pfam" id="PF00018">
    <property type="entry name" value="SH3_1"/>
    <property type="match status" value="1"/>
</dbReference>
<comment type="subcellular location">
    <subcellularLocation>
        <location evidence="1">Nucleus</location>
    </subcellularLocation>
</comment>
<dbReference type="SUPFAM" id="SSF48403">
    <property type="entry name" value="Ankyrin repeat"/>
    <property type="match status" value="1"/>
</dbReference>
<evidence type="ECO:0000256" key="2">
    <source>
        <dbReference type="ARBA" id="ARBA00022443"/>
    </source>
</evidence>
<comment type="caution">
    <text evidence="12">The sequence shown here is derived from an EMBL/GenBank/DDBJ whole genome shotgun (WGS) entry which is preliminary data.</text>
</comment>
<keyword evidence="4" id="KW-0677">Repeat</keyword>
<dbReference type="SMART" id="SM00248">
    <property type="entry name" value="ANK"/>
    <property type="match status" value="3"/>
</dbReference>
<dbReference type="Gene3D" id="1.25.40.20">
    <property type="entry name" value="Ankyrin repeat-containing domain"/>
    <property type="match status" value="1"/>
</dbReference>
<dbReference type="PROSITE" id="PS50297">
    <property type="entry name" value="ANK_REP_REGION"/>
    <property type="match status" value="2"/>
</dbReference>
<evidence type="ECO:0000256" key="4">
    <source>
        <dbReference type="ARBA" id="ARBA00022737"/>
    </source>
</evidence>
<dbReference type="PROSITE" id="PS50088">
    <property type="entry name" value="ANK_REPEAT"/>
    <property type="match status" value="2"/>
</dbReference>
<reference evidence="12 13" key="1">
    <citation type="journal article" date="2023" name="BMC Biol.">
        <title>The compact genome of the sponge Oopsacas minuta (Hexactinellida) is lacking key metazoan core genes.</title>
        <authorList>
            <person name="Santini S."/>
            <person name="Schenkelaars Q."/>
            <person name="Jourda C."/>
            <person name="Duchesne M."/>
            <person name="Belahbib H."/>
            <person name="Rocher C."/>
            <person name="Selva M."/>
            <person name="Riesgo A."/>
            <person name="Vervoort M."/>
            <person name="Leys S.P."/>
            <person name="Kodjabachian L."/>
            <person name="Le Bivic A."/>
            <person name="Borchiellini C."/>
            <person name="Claverie J.M."/>
            <person name="Renard E."/>
        </authorList>
    </citation>
    <scope>NUCLEOTIDE SEQUENCE [LARGE SCALE GENOMIC DNA]</scope>
    <source>
        <strain evidence="12">SPO-2</strain>
    </source>
</reference>
<dbReference type="Pfam" id="PF12796">
    <property type="entry name" value="Ank_2"/>
    <property type="match status" value="1"/>
</dbReference>
<dbReference type="PANTHER" id="PTHR24131:SF10">
    <property type="entry name" value="ANKYRIN-REPEAT, SH3-DOMAIN, AND PROLINE-RICH-REGION CONTAINING PROTEIN, ISOFORM B"/>
    <property type="match status" value="1"/>
</dbReference>
<name>A0AAV7JCJ5_9METZ</name>
<dbReference type="InterPro" id="IPR036770">
    <property type="entry name" value="Ankyrin_rpt-contain_sf"/>
</dbReference>
<feature type="coiled-coil region" evidence="9">
    <location>
        <begin position="47"/>
        <end position="95"/>
    </location>
</feature>
<dbReference type="PRINTS" id="PR00452">
    <property type="entry name" value="SH3DOMAIN"/>
</dbReference>
<feature type="repeat" description="ANK" evidence="7">
    <location>
        <begin position="369"/>
        <end position="401"/>
    </location>
</feature>
<dbReference type="SUPFAM" id="SSF50044">
    <property type="entry name" value="SH3-domain"/>
    <property type="match status" value="1"/>
</dbReference>
<dbReference type="Proteomes" id="UP001165289">
    <property type="component" value="Unassembled WGS sequence"/>
</dbReference>
<feature type="compositionally biased region" description="Basic residues" evidence="10">
    <location>
        <begin position="9"/>
        <end position="18"/>
    </location>
</feature>
<evidence type="ECO:0000256" key="1">
    <source>
        <dbReference type="ARBA" id="ARBA00004123"/>
    </source>
</evidence>
<evidence type="ECO:0000256" key="6">
    <source>
        <dbReference type="ARBA" id="ARBA00023242"/>
    </source>
</evidence>
<organism evidence="12 13">
    <name type="scientific">Oopsacas minuta</name>
    <dbReference type="NCBI Taxonomy" id="111878"/>
    <lineage>
        <taxon>Eukaryota</taxon>
        <taxon>Metazoa</taxon>
        <taxon>Porifera</taxon>
        <taxon>Hexactinellida</taxon>
        <taxon>Hexasterophora</taxon>
        <taxon>Lyssacinosida</taxon>
        <taxon>Leucopsacidae</taxon>
        <taxon>Oopsacas</taxon>
    </lineage>
</organism>
<evidence type="ECO:0000256" key="7">
    <source>
        <dbReference type="PROSITE-ProRule" id="PRU00023"/>
    </source>
</evidence>
<keyword evidence="3" id="KW-0053">Apoptosis</keyword>
<feature type="compositionally biased region" description="Polar residues" evidence="10">
    <location>
        <begin position="304"/>
        <end position="313"/>
    </location>
</feature>
<dbReference type="EMBL" id="JAKMXF010000354">
    <property type="protein sequence ID" value="KAI6646464.1"/>
    <property type="molecule type" value="Genomic_DNA"/>
</dbReference>
<dbReference type="InterPro" id="IPR036028">
    <property type="entry name" value="SH3-like_dom_sf"/>
</dbReference>
<dbReference type="PROSITE" id="PS50002">
    <property type="entry name" value="SH3"/>
    <property type="match status" value="1"/>
</dbReference>
<dbReference type="InterPro" id="IPR047163">
    <property type="entry name" value="ASPP1/2"/>
</dbReference>
<evidence type="ECO:0000256" key="3">
    <source>
        <dbReference type="ARBA" id="ARBA00022703"/>
    </source>
</evidence>
<dbReference type="GO" id="GO:0006915">
    <property type="term" value="P:apoptotic process"/>
    <property type="evidence" value="ECO:0007669"/>
    <property type="project" value="UniProtKB-KW"/>
</dbReference>
<evidence type="ECO:0000256" key="10">
    <source>
        <dbReference type="SAM" id="MobiDB-lite"/>
    </source>
</evidence>
<accession>A0AAV7JCJ5</accession>
<keyword evidence="5 7" id="KW-0040">ANK repeat</keyword>
<keyword evidence="9" id="KW-0175">Coiled coil</keyword>
<protein>
    <submittedName>
        <fullName evidence="12">SH3 domain protein</fullName>
    </submittedName>
</protein>
<dbReference type="AlphaFoldDB" id="A0AAV7JCJ5"/>
<keyword evidence="13" id="KW-1185">Reference proteome</keyword>
<evidence type="ECO:0000313" key="13">
    <source>
        <dbReference type="Proteomes" id="UP001165289"/>
    </source>
</evidence>
<dbReference type="GO" id="GO:0005634">
    <property type="term" value="C:nucleus"/>
    <property type="evidence" value="ECO:0007669"/>
    <property type="project" value="UniProtKB-SubCell"/>
</dbReference>
<keyword evidence="2 8" id="KW-0728">SH3 domain</keyword>
<dbReference type="GO" id="GO:0042981">
    <property type="term" value="P:regulation of apoptotic process"/>
    <property type="evidence" value="ECO:0007669"/>
    <property type="project" value="InterPro"/>
</dbReference>
<keyword evidence="6" id="KW-0539">Nucleus</keyword>
<evidence type="ECO:0000256" key="9">
    <source>
        <dbReference type="SAM" id="Coils"/>
    </source>
</evidence>
<dbReference type="InterPro" id="IPR001452">
    <property type="entry name" value="SH3_domain"/>
</dbReference>
<feature type="domain" description="SH3" evidence="11">
    <location>
        <begin position="483"/>
        <end position="546"/>
    </location>
</feature>
<dbReference type="SMART" id="SM00326">
    <property type="entry name" value="SH3"/>
    <property type="match status" value="1"/>
</dbReference>
<dbReference type="GO" id="GO:0002039">
    <property type="term" value="F:p53 binding"/>
    <property type="evidence" value="ECO:0007669"/>
    <property type="project" value="InterPro"/>
</dbReference>
<evidence type="ECO:0000259" key="11">
    <source>
        <dbReference type="PROSITE" id="PS50002"/>
    </source>
</evidence>
<feature type="region of interest" description="Disordered" evidence="10">
    <location>
        <begin position="262"/>
        <end position="313"/>
    </location>
</feature>
<gene>
    <name evidence="12" type="ORF">LOD99_12585</name>
</gene>
<dbReference type="InterPro" id="IPR002110">
    <property type="entry name" value="Ankyrin_rpt"/>
</dbReference>
<evidence type="ECO:0000256" key="5">
    <source>
        <dbReference type="ARBA" id="ARBA00023043"/>
    </source>
</evidence>
<dbReference type="PANTHER" id="PTHR24131">
    <property type="entry name" value="APOPTOSIS-STIMULATING OF P53 PROTEIN"/>
    <property type="match status" value="1"/>
</dbReference>
<feature type="region of interest" description="Disordered" evidence="10">
    <location>
        <begin position="1"/>
        <end position="21"/>
    </location>
</feature>
<feature type="repeat" description="ANK" evidence="7">
    <location>
        <begin position="402"/>
        <end position="434"/>
    </location>
</feature>
<evidence type="ECO:0000313" key="12">
    <source>
        <dbReference type="EMBL" id="KAI6646464.1"/>
    </source>
</evidence>
<evidence type="ECO:0000256" key="8">
    <source>
        <dbReference type="PROSITE-ProRule" id="PRU00192"/>
    </source>
</evidence>
<proteinExistence type="predicted"/>